<name>A0A7G1IL64_MYCKA</name>
<dbReference type="Gene3D" id="3.30.559.10">
    <property type="entry name" value="Chloramphenicol acetyltransferase-like domain"/>
    <property type="match status" value="1"/>
</dbReference>
<organism evidence="2 3">
    <name type="scientific">Mycobacterium kansasii</name>
    <dbReference type="NCBI Taxonomy" id="1768"/>
    <lineage>
        <taxon>Bacteria</taxon>
        <taxon>Bacillati</taxon>
        <taxon>Actinomycetota</taxon>
        <taxon>Actinomycetes</taxon>
        <taxon>Mycobacteriales</taxon>
        <taxon>Mycobacteriaceae</taxon>
        <taxon>Mycobacterium</taxon>
    </lineage>
</organism>
<protein>
    <recommendedName>
        <fullName evidence="1">Condensation domain-containing protein</fullName>
    </recommendedName>
</protein>
<accession>A0A7G1IL64</accession>
<dbReference type="GO" id="GO:0031177">
    <property type="term" value="F:phosphopantetheine binding"/>
    <property type="evidence" value="ECO:0007669"/>
    <property type="project" value="TreeGrafter"/>
</dbReference>
<sequence>MPTRWVRRWATWWHATSLRTLFVAPEGLPQQLVVDPERADFGWQIVDAAGWPAGRLEEAIGATACHPFDLTTEIPLRARLFRVTDDVHVLVVVMHHIAADGWSVTPLARDLGLAYAGRCAGRAPGWAELPLQYVDYTLWQREQLGTLTTATARSPRSCASGRIPWPGCPSACSCPPTGPIR</sequence>
<dbReference type="EMBL" id="AP023343">
    <property type="protein sequence ID" value="BCI90475.1"/>
    <property type="molecule type" value="Genomic_DNA"/>
</dbReference>
<dbReference type="PANTHER" id="PTHR45527:SF1">
    <property type="entry name" value="FATTY ACID SYNTHASE"/>
    <property type="match status" value="1"/>
</dbReference>
<dbReference type="GO" id="GO:0008610">
    <property type="term" value="P:lipid biosynthetic process"/>
    <property type="evidence" value="ECO:0007669"/>
    <property type="project" value="UniProtKB-ARBA"/>
</dbReference>
<feature type="domain" description="Condensation" evidence="1">
    <location>
        <begin position="16"/>
        <end position="145"/>
    </location>
</feature>
<keyword evidence="3" id="KW-1185">Reference proteome</keyword>
<dbReference type="InterPro" id="IPR023213">
    <property type="entry name" value="CAT-like_dom_sf"/>
</dbReference>
<dbReference type="GO" id="GO:0003824">
    <property type="term" value="F:catalytic activity"/>
    <property type="evidence" value="ECO:0007669"/>
    <property type="project" value="InterPro"/>
</dbReference>
<evidence type="ECO:0000313" key="2">
    <source>
        <dbReference type="EMBL" id="BCI90475.1"/>
    </source>
</evidence>
<dbReference type="Pfam" id="PF00668">
    <property type="entry name" value="Condensation"/>
    <property type="match status" value="1"/>
</dbReference>
<evidence type="ECO:0000259" key="1">
    <source>
        <dbReference type="Pfam" id="PF00668"/>
    </source>
</evidence>
<dbReference type="GO" id="GO:0044550">
    <property type="term" value="P:secondary metabolite biosynthetic process"/>
    <property type="evidence" value="ECO:0007669"/>
    <property type="project" value="TreeGrafter"/>
</dbReference>
<proteinExistence type="predicted"/>
<dbReference type="InterPro" id="IPR001242">
    <property type="entry name" value="Condensation_dom"/>
</dbReference>
<dbReference type="GO" id="GO:0005829">
    <property type="term" value="C:cytosol"/>
    <property type="evidence" value="ECO:0007669"/>
    <property type="project" value="TreeGrafter"/>
</dbReference>
<dbReference type="GO" id="GO:0043041">
    <property type="term" value="P:amino acid activation for nonribosomal peptide biosynthetic process"/>
    <property type="evidence" value="ECO:0007669"/>
    <property type="project" value="TreeGrafter"/>
</dbReference>
<evidence type="ECO:0000313" key="3">
    <source>
        <dbReference type="Proteomes" id="UP000516380"/>
    </source>
</evidence>
<dbReference type="SUPFAM" id="SSF52777">
    <property type="entry name" value="CoA-dependent acyltransferases"/>
    <property type="match status" value="1"/>
</dbReference>
<dbReference type="Proteomes" id="UP000516380">
    <property type="component" value="Chromosome"/>
</dbReference>
<gene>
    <name evidence="2" type="ORF">NIIDMKKI_56810</name>
</gene>
<reference evidence="2 3" key="1">
    <citation type="submission" date="2020-07" db="EMBL/GenBank/DDBJ databases">
        <title>Mycobacterium kansasii (former subtype) with zoonotic potential isolated from diseased indoor pet cat, Japan.</title>
        <authorList>
            <person name="Fukano H."/>
            <person name="Terazono T."/>
            <person name="Hoshino Y."/>
        </authorList>
    </citation>
    <scope>NUCLEOTIDE SEQUENCE [LARGE SCALE GENOMIC DNA]</scope>
    <source>
        <strain evidence="2 3">Kuro-I</strain>
    </source>
</reference>
<dbReference type="AlphaFoldDB" id="A0A7G1IL64"/>
<dbReference type="PANTHER" id="PTHR45527">
    <property type="entry name" value="NONRIBOSOMAL PEPTIDE SYNTHETASE"/>
    <property type="match status" value="1"/>
</dbReference>